<dbReference type="Proteomes" id="UP000593892">
    <property type="component" value="Chromosome"/>
</dbReference>
<feature type="binding site" evidence="2">
    <location>
        <position position="36"/>
    </location>
    <ligand>
        <name>ATP</name>
        <dbReference type="ChEBI" id="CHEBI:30616"/>
    </ligand>
</feature>
<dbReference type="SUPFAM" id="SSF52402">
    <property type="entry name" value="Adenine nucleotide alpha hydrolases-like"/>
    <property type="match status" value="1"/>
</dbReference>
<gene>
    <name evidence="4" type="ORF">IRI77_17420</name>
</gene>
<keyword evidence="2" id="KW-0547">Nucleotide-binding</keyword>
<keyword evidence="1" id="KW-0808">Transferase</keyword>
<dbReference type="Pfam" id="PF01171">
    <property type="entry name" value="ATP_bind_3"/>
    <property type="match status" value="1"/>
</dbReference>
<proteinExistence type="predicted"/>
<dbReference type="Gene3D" id="3.40.50.620">
    <property type="entry name" value="HUPs"/>
    <property type="match status" value="1"/>
</dbReference>
<dbReference type="GO" id="GO:0016740">
    <property type="term" value="F:transferase activity"/>
    <property type="evidence" value="ECO:0007669"/>
    <property type="project" value="UniProtKB-KW"/>
</dbReference>
<feature type="binding site" evidence="2">
    <location>
        <position position="131"/>
    </location>
    <ligand>
        <name>ATP</name>
        <dbReference type="ChEBI" id="CHEBI:30616"/>
    </ligand>
</feature>
<evidence type="ECO:0000256" key="2">
    <source>
        <dbReference type="PIRSR" id="PIRSR004976-51"/>
    </source>
</evidence>
<dbReference type="PANTHER" id="PTHR43686:SF1">
    <property type="entry name" value="AMINOTRAN_5 DOMAIN-CONTAINING PROTEIN"/>
    <property type="match status" value="1"/>
</dbReference>
<evidence type="ECO:0000256" key="1">
    <source>
        <dbReference type="ARBA" id="ARBA00022679"/>
    </source>
</evidence>
<dbReference type="EMBL" id="CP063849">
    <property type="protein sequence ID" value="QOY91654.1"/>
    <property type="molecule type" value="Genomic_DNA"/>
</dbReference>
<evidence type="ECO:0000313" key="4">
    <source>
        <dbReference type="EMBL" id="QOY91654.1"/>
    </source>
</evidence>
<dbReference type="AlphaFoldDB" id="A0A7S7NXM1"/>
<feature type="binding site" evidence="2">
    <location>
        <position position="136"/>
    </location>
    <ligand>
        <name>ATP</name>
        <dbReference type="ChEBI" id="CHEBI:30616"/>
    </ligand>
</feature>
<accession>A0A7S7NXM1</accession>
<dbReference type="GO" id="GO:0008033">
    <property type="term" value="P:tRNA processing"/>
    <property type="evidence" value="ECO:0007669"/>
    <property type="project" value="InterPro"/>
</dbReference>
<dbReference type="InterPro" id="IPR011063">
    <property type="entry name" value="TilS/TtcA_N"/>
</dbReference>
<protein>
    <submittedName>
        <fullName evidence="4">PP-loop domain-containing protein</fullName>
    </submittedName>
</protein>
<dbReference type="InterPro" id="IPR035107">
    <property type="entry name" value="tRNA_thiolation_TtcA_Ctu1"/>
</dbReference>
<dbReference type="PIRSF" id="PIRSF004976">
    <property type="entry name" value="ATPase_YdaO"/>
    <property type="match status" value="1"/>
</dbReference>
<dbReference type="KEGG" id="pfer:IRI77_17420"/>
<feature type="domain" description="tRNA(Ile)-lysidine/2-thiocytidine synthase N-terminal" evidence="3">
    <location>
        <begin position="27"/>
        <end position="183"/>
    </location>
</feature>
<evidence type="ECO:0000259" key="3">
    <source>
        <dbReference type="Pfam" id="PF01171"/>
    </source>
</evidence>
<reference evidence="4 5" key="1">
    <citation type="submission" date="2020-10" db="EMBL/GenBank/DDBJ databases">
        <title>Complete genome sequence of Paludibaculum fermentans P105T, a facultatively anaerobic acidobacterium capable of dissimilatory Fe(III) reduction.</title>
        <authorList>
            <person name="Dedysh S.N."/>
            <person name="Beletsky A.V."/>
            <person name="Kulichevskaya I.S."/>
            <person name="Mardanov A.V."/>
            <person name="Ravin N.V."/>
        </authorList>
    </citation>
    <scope>NUCLEOTIDE SEQUENCE [LARGE SCALE GENOMIC DNA]</scope>
    <source>
        <strain evidence="4 5">P105</strain>
    </source>
</reference>
<dbReference type="GO" id="GO:0005524">
    <property type="term" value="F:ATP binding"/>
    <property type="evidence" value="ECO:0007669"/>
    <property type="project" value="UniProtKB-KW"/>
</dbReference>
<sequence length="267" mass="30047">MELQKVILRKVGEAITRFKMIREGDRVAVGFSGGKDSLTLLEALLLLRDRAPINFSVCAFTIDQGKFLKPIEPFREYLTSRGVDWTLRVDGPSVRLITEQPEHGCDVCSRFRRRAVYQIGRELDANVIAFGHTADDFCESFLRNAMFTGRISALPPVTYSSKKDFRLIRPLLYVTEDLTRAFAGETGAPVIPCGCSLKTGTVRRSIRDIFADLEKDYPHLKHTLLSAMGNINPSRLLDLRYLDLDNATDEAESSLLPVLQDEVFTKS</sequence>
<evidence type="ECO:0000313" key="5">
    <source>
        <dbReference type="Proteomes" id="UP000593892"/>
    </source>
</evidence>
<keyword evidence="5" id="KW-1185">Reference proteome</keyword>
<dbReference type="InterPro" id="IPR014729">
    <property type="entry name" value="Rossmann-like_a/b/a_fold"/>
</dbReference>
<feature type="binding site" evidence="2">
    <location>
        <begin position="30"/>
        <end position="32"/>
    </location>
    <ligand>
        <name>ATP</name>
        <dbReference type="ChEBI" id="CHEBI:30616"/>
    </ligand>
</feature>
<organism evidence="4 5">
    <name type="scientific">Paludibaculum fermentans</name>
    <dbReference type="NCBI Taxonomy" id="1473598"/>
    <lineage>
        <taxon>Bacteria</taxon>
        <taxon>Pseudomonadati</taxon>
        <taxon>Acidobacteriota</taxon>
        <taxon>Terriglobia</taxon>
        <taxon>Bryobacterales</taxon>
        <taxon>Bryobacteraceae</taxon>
        <taxon>Paludibaculum</taxon>
    </lineage>
</organism>
<dbReference type="RefSeq" id="WP_194453308.1">
    <property type="nucleotide sequence ID" value="NZ_CP063849.1"/>
</dbReference>
<dbReference type="PANTHER" id="PTHR43686">
    <property type="entry name" value="SULFURTRANSFERASE-RELATED"/>
    <property type="match status" value="1"/>
</dbReference>
<name>A0A7S7NXM1_PALFE</name>
<feature type="binding site" evidence="2">
    <location>
        <position position="62"/>
    </location>
    <ligand>
        <name>ATP</name>
        <dbReference type="ChEBI" id="CHEBI:30616"/>
    </ligand>
</feature>
<keyword evidence="2" id="KW-0067">ATP-binding</keyword>